<accession>A0A369W7U1</accession>
<keyword evidence="5" id="KW-0732">Signal</keyword>
<dbReference type="Pfam" id="PF04357">
    <property type="entry name" value="TamB"/>
    <property type="match status" value="1"/>
</dbReference>
<name>A0A369W7U1_9HYPH</name>
<keyword evidence="8" id="KW-1185">Reference proteome</keyword>
<feature type="chain" id="PRO_5016960758" evidence="5">
    <location>
        <begin position="16"/>
        <end position="1452"/>
    </location>
</feature>
<gene>
    <name evidence="7" type="ORF">DVH29_06395</name>
</gene>
<dbReference type="RefSeq" id="WP_114645338.1">
    <property type="nucleotide sequence ID" value="NZ_QQNH01000006.1"/>
</dbReference>
<evidence type="ECO:0000256" key="2">
    <source>
        <dbReference type="ARBA" id="ARBA00022692"/>
    </source>
</evidence>
<dbReference type="GO" id="GO:0005886">
    <property type="term" value="C:plasma membrane"/>
    <property type="evidence" value="ECO:0007669"/>
    <property type="project" value="InterPro"/>
</dbReference>
<evidence type="ECO:0000256" key="3">
    <source>
        <dbReference type="ARBA" id="ARBA00022989"/>
    </source>
</evidence>
<protein>
    <submittedName>
        <fullName evidence="7">Translocation/assembly module TamB</fullName>
    </submittedName>
</protein>
<dbReference type="Proteomes" id="UP000253759">
    <property type="component" value="Unassembled WGS sequence"/>
</dbReference>
<evidence type="ECO:0000313" key="8">
    <source>
        <dbReference type="Proteomes" id="UP000253759"/>
    </source>
</evidence>
<dbReference type="GO" id="GO:0009306">
    <property type="term" value="P:protein secretion"/>
    <property type="evidence" value="ECO:0007669"/>
    <property type="project" value="InterPro"/>
</dbReference>
<keyword evidence="2" id="KW-0812">Transmembrane</keyword>
<dbReference type="PANTHER" id="PTHR36985">
    <property type="entry name" value="TRANSLOCATION AND ASSEMBLY MODULE SUBUNIT TAMB"/>
    <property type="match status" value="1"/>
</dbReference>
<organism evidence="7 8">
    <name type="scientific">Pelagibacterium lacus</name>
    <dbReference type="NCBI Taxonomy" id="2282655"/>
    <lineage>
        <taxon>Bacteria</taxon>
        <taxon>Pseudomonadati</taxon>
        <taxon>Pseudomonadota</taxon>
        <taxon>Alphaproteobacteria</taxon>
        <taxon>Hyphomicrobiales</taxon>
        <taxon>Devosiaceae</taxon>
        <taxon>Pelagibacterium</taxon>
    </lineage>
</organism>
<evidence type="ECO:0000259" key="6">
    <source>
        <dbReference type="Pfam" id="PF04357"/>
    </source>
</evidence>
<evidence type="ECO:0000256" key="5">
    <source>
        <dbReference type="SAM" id="SignalP"/>
    </source>
</evidence>
<evidence type="ECO:0000256" key="1">
    <source>
        <dbReference type="ARBA" id="ARBA00004167"/>
    </source>
</evidence>
<dbReference type="PANTHER" id="PTHR36985:SF1">
    <property type="entry name" value="TRANSLOCATION AND ASSEMBLY MODULE SUBUNIT TAMB"/>
    <property type="match status" value="1"/>
</dbReference>
<feature type="signal peptide" evidence="5">
    <location>
        <begin position="1"/>
        <end position="15"/>
    </location>
</feature>
<keyword evidence="3" id="KW-1133">Transmembrane helix</keyword>
<reference evidence="8" key="1">
    <citation type="submission" date="2018-07" db="EMBL/GenBank/DDBJ databases">
        <authorList>
            <person name="Liu B.-T."/>
            <person name="Du Z."/>
        </authorList>
    </citation>
    <scope>NUCLEOTIDE SEQUENCE [LARGE SCALE GENOMIC DNA]</scope>
    <source>
        <strain evidence="8">XYN52</strain>
    </source>
</reference>
<feature type="domain" description="Translocation and assembly module TamB C-terminal" evidence="6">
    <location>
        <begin position="1098"/>
        <end position="1452"/>
    </location>
</feature>
<evidence type="ECO:0000256" key="4">
    <source>
        <dbReference type="ARBA" id="ARBA00023136"/>
    </source>
</evidence>
<dbReference type="InterPro" id="IPR007452">
    <property type="entry name" value="TamB_C"/>
</dbReference>
<dbReference type="EMBL" id="QQNH01000006">
    <property type="protein sequence ID" value="RDE09430.1"/>
    <property type="molecule type" value="Genomic_DNA"/>
</dbReference>
<dbReference type="OrthoDB" id="7784409at2"/>
<comment type="subcellular location">
    <subcellularLocation>
        <location evidence="1">Membrane</location>
        <topology evidence="1">Single-pass membrane protein</topology>
    </subcellularLocation>
</comment>
<comment type="caution">
    <text evidence="7">The sequence shown here is derived from an EMBL/GenBank/DDBJ whole genome shotgun (WGS) entry which is preliminary data.</text>
</comment>
<evidence type="ECO:0000313" key="7">
    <source>
        <dbReference type="EMBL" id="RDE09430.1"/>
    </source>
</evidence>
<proteinExistence type="predicted"/>
<sequence length="1452" mass="146798">MRALLSIALTGAALALPLAAIGQEAAPESLMDVLARATQLNETEQRNGLIQFVENQISSPDRQIRLSGIDGALSSNAAIAQITVSDTEGIYLIVENAALTWNQGALLFGRLEIQSLSADSIAYIRNPVITETPGAPPPEAGGFSVPELPVAVILENLSVPSVRFGEQVFGLGSEISVAGAMTLDGGALDATLDIARLDGPGGTLDLAVQYANDSQEIDLDLNLVEPENGIIANLLNIEDRPEIALGVAGAGRLDDLDVTLSFDAAGNRILSGTGVVDQTPQGLAIAADLQGPLAQILPAAYREFFGANTALSVRALAREEGGFELSDLALTGGQLSLFGNAATTGDGFLNRLDINGEIAAADGAKVILPVPGAQTLLERARFAVDFGAEGSEDWTGRFEILGFETPDLAAQSLVIDAGGVAADLENPAARRITFNADGALEGVQSSSEEISEALGPSIGLGLAGLWQAGEPVTLAQLRLVAEALSVEAAGQIADMVFDGDIIVETASIAPFSGLAGRELSGAISLVTQGTISPLVGGFDLTLDGSGENLSIDDAIADTLLAGTAALSGRIARTEAGLVADDFRIENDQIALLADGTYATGEADFAFDLSLADLGLLTPEASGRLTVSGRATGSEGVIDLSAEAAVPQGTLNGRTLREARIGFAGTSSAEGLLGDVTGEAFLDGFRVTLASEVDNTAERLRLAGLRFNAPGTELTGNLTRYADGLLEGRVVLDAPNIETAAALALLEARGAAEADIVLDRDGETQSVEARASLSNVVINDISIASAEAEAAVADLFGVPVIDGSIAARGVVAAGTEVETVSLTANASGQSTRFEGSAALAGNTGITLAGLLEPIADGYRVALDRFRLEQGALAAALARPAELTVAGDLVSFSGIELGVGSGQISATGSAGEALDIALTITALPLDIANTILPDLRLAGTVSGSAEVSGTAADPRASFALEGSGINAAAIADYGIAPLSLSARGSFANETVRLDSASVSGSGGLSATAQGTIPLAGAGLDIAVNGSAPLALANQFVADRGGQLSGTATLAARVTGRLDDPQFSGTVSVADGQYIDPGLALRLVAINGSAALSADRVTINSLSANLATGGSISVSGAVGLDANFTSNLSVALNAARYADGNLVVATLNGTVGLSGPLLNGGQVTGRIDVDRADITVPEGFGGAVSVIDVDHVSPPPAVLATLARARIDQRSSSSAGMGGGGAPLGIDLTISAPNQVFIRGRGLDAEVGGDVRLMGNLNAIQPVGGLELIRGRLSILGQRIDFDEGSVTLIGDMDPFINLVARTEGNDITVIVTVSGRASAPSVAFTSDPLLPQDEVLARLIFDRGVGELSPLQLAQLAAAAAELAGGGSGGGSLLGSLREAAGLDDLDIITDEAGNAAVRAGTYLDDNIYLGVEAGAGGDSRVTIDLDITDQLRARGQTGTDGNSSVGLFYEDDY</sequence>
<keyword evidence="4" id="KW-0472">Membrane</keyword>